<dbReference type="GO" id="GO:0005886">
    <property type="term" value="C:plasma membrane"/>
    <property type="evidence" value="ECO:0007669"/>
    <property type="project" value="UniProtKB-SubCell"/>
</dbReference>
<dbReference type="GO" id="GO:0000287">
    <property type="term" value="F:magnesium ion binding"/>
    <property type="evidence" value="ECO:0007669"/>
    <property type="project" value="TreeGrafter"/>
</dbReference>
<protein>
    <submittedName>
        <fullName evidence="4">Uncharacterized protein</fullName>
    </submittedName>
</protein>
<evidence type="ECO:0000256" key="3">
    <source>
        <dbReference type="SAM" id="Phobius"/>
    </source>
</evidence>
<feature type="compositionally biased region" description="Basic and acidic residues" evidence="2">
    <location>
        <begin position="314"/>
        <end position="324"/>
    </location>
</feature>
<feature type="compositionally biased region" description="Pro residues" evidence="2">
    <location>
        <begin position="295"/>
        <end position="305"/>
    </location>
</feature>
<dbReference type="AlphaFoldDB" id="A0A2I1CC20"/>
<feature type="transmembrane region" description="Helical" evidence="3">
    <location>
        <begin position="197"/>
        <end position="219"/>
    </location>
</feature>
<proteinExistence type="predicted"/>
<evidence type="ECO:0000256" key="1">
    <source>
        <dbReference type="ARBA" id="ARBA00004651"/>
    </source>
</evidence>
<dbReference type="PANTHER" id="PTHR46494:SF1">
    <property type="entry name" value="CORA FAMILY METAL ION TRANSPORTER (EUROFUNG)"/>
    <property type="match status" value="1"/>
</dbReference>
<dbReference type="OrthoDB" id="5428055at2759"/>
<name>A0A2I1CC20_ASPN1</name>
<keyword evidence="3" id="KW-1133">Transmembrane helix</keyword>
<feature type="transmembrane region" description="Helical" evidence="3">
    <location>
        <begin position="231"/>
        <end position="251"/>
    </location>
</feature>
<keyword evidence="5" id="KW-1185">Reference proteome</keyword>
<comment type="subcellular location">
    <subcellularLocation>
        <location evidence="1">Cell membrane</location>
        <topology evidence="1">Multi-pass membrane protein</topology>
    </subcellularLocation>
</comment>
<dbReference type="InterPro" id="IPR002523">
    <property type="entry name" value="MgTranspt_CorA/ZnTranspt_ZntB"/>
</dbReference>
<dbReference type="VEuPathDB" id="FungiDB:P174DRAFT_127072"/>
<evidence type="ECO:0000256" key="2">
    <source>
        <dbReference type="SAM" id="MobiDB-lite"/>
    </source>
</evidence>
<evidence type="ECO:0000313" key="4">
    <source>
        <dbReference type="EMBL" id="PKX95172.1"/>
    </source>
</evidence>
<reference evidence="5" key="1">
    <citation type="journal article" date="2018" name="Proc. Natl. Acad. Sci. U.S.A.">
        <title>Linking secondary metabolites to gene clusters through genome sequencing of six diverse Aspergillus species.</title>
        <authorList>
            <person name="Kaerboelling I."/>
            <person name="Vesth T.C."/>
            <person name="Frisvad J.C."/>
            <person name="Nybo J.L."/>
            <person name="Theobald S."/>
            <person name="Kuo A."/>
            <person name="Bowyer P."/>
            <person name="Matsuda Y."/>
            <person name="Mondo S."/>
            <person name="Lyhne E.K."/>
            <person name="Kogle M.E."/>
            <person name="Clum A."/>
            <person name="Lipzen A."/>
            <person name="Salamov A."/>
            <person name="Ngan C.Y."/>
            <person name="Daum C."/>
            <person name="Chiniquy J."/>
            <person name="Barry K."/>
            <person name="LaButti K."/>
            <person name="Haridas S."/>
            <person name="Simmons B.A."/>
            <person name="Magnuson J.K."/>
            <person name="Mortensen U.H."/>
            <person name="Larsen T.O."/>
            <person name="Grigoriev I.V."/>
            <person name="Baker S.E."/>
            <person name="Andersen M.R."/>
        </authorList>
    </citation>
    <scope>NUCLEOTIDE SEQUENCE [LARGE SCALE GENOMIC DNA]</scope>
    <source>
        <strain evidence="5">IBT 16806</strain>
    </source>
</reference>
<dbReference type="GO" id="GO:0015095">
    <property type="term" value="F:magnesium ion transmembrane transporter activity"/>
    <property type="evidence" value="ECO:0007669"/>
    <property type="project" value="TreeGrafter"/>
</dbReference>
<dbReference type="GO" id="GO:0015087">
    <property type="term" value="F:cobalt ion transmembrane transporter activity"/>
    <property type="evidence" value="ECO:0007669"/>
    <property type="project" value="TreeGrafter"/>
</dbReference>
<keyword evidence="3" id="KW-0812">Transmembrane</keyword>
<dbReference type="Pfam" id="PF01544">
    <property type="entry name" value="CorA"/>
    <property type="match status" value="1"/>
</dbReference>
<sequence length="386" mass="43291">MSHLTATADNRSRTGEIRYLRTSFTTSFRTTGRNPVMIFIGNHARPDLIQTVTKHYSSDSARRWKRLLKEPRWGIADCLYLFADWTSILDTLRDKLREAELRSSGNRLPVAVRTRLLHQQTATVVEVRESLRFYQAVIVHTRDKQNGRIGEDLSDQLRQMKRQLDHNMITLDTLKDQLSNLINLEFNLTTVAQSRSVAGLTVLALIYIPLSYVASFFAIPDLNANPKLYPAAALPLLVLTLAAAWVTNRVMQREAGQTIPMHGRCPRLMAGAIRLSSQLRQSRKFPDIEGGTLPAPAPAPAPAPLSPSQSPPAEGKRKEEHESKSGYTSPVPSLALFSFPPSIAVLSEEGKKKVAPAQRMYIGCLSDMEFRRSSGCYYYSNLFCYV</sequence>
<dbReference type="RefSeq" id="XP_024683767.1">
    <property type="nucleotide sequence ID" value="XM_024821088.1"/>
</dbReference>
<dbReference type="Proteomes" id="UP000234474">
    <property type="component" value="Unassembled WGS sequence"/>
</dbReference>
<dbReference type="STRING" id="1392255.A0A2I1CC20"/>
<dbReference type="PANTHER" id="PTHR46494">
    <property type="entry name" value="CORA FAMILY METAL ION TRANSPORTER (EUROFUNG)"/>
    <property type="match status" value="1"/>
</dbReference>
<dbReference type="Gene3D" id="1.20.58.340">
    <property type="entry name" value="Magnesium transport protein CorA, transmembrane region"/>
    <property type="match status" value="1"/>
</dbReference>
<evidence type="ECO:0000313" key="5">
    <source>
        <dbReference type="Proteomes" id="UP000234474"/>
    </source>
</evidence>
<dbReference type="GO" id="GO:0050897">
    <property type="term" value="F:cobalt ion binding"/>
    <property type="evidence" value="ECO:0007669"/>
    <property type="project" value="TreeGrafter"/>
</dbReference>
<accession>A0A2I1CC20</accession>
<comment type="caution">
    <text evidence="4">The sequence shown here is derived from an EMBL/GenBank/DDBJ whole genome shotgun (WGS) entry which is preliminary data.</text>
</comment>
<gene>
    <name evidence="4" type="ORF">P174DRAFT_127072</name>
</gene>
<organism evidence="4 5">
    <name type="scientific">Aspergillus novofumigatus (strain IBT 16806)</name>
    <dbReference type="NCBI Taxonomy" id="1392255"/>
    <lineage>
        <taxon>Eukaryota</taxon>
        <taxon>Fungi</taxon>
        <taxon>Dikarya</taxon>
        <taxon>Ascomycota</taxon>
        <taxon>Pezizomycotina</taxon>
        <taxon>Eurotiomycetes</taxon>
        <taxon>Eurotiomycetidae</taxon>
        <taxon>Eurotiales</taxon>
        <taxon>Aspergillaceae</taxon>
        <taxon>Aspergillus</taxon>
        <taxon>Aspergillus subgen. Fumigati</taxon>
    </lineage>
</organism>
<keyword evidence="3" id="KW-0472">Membrane</keyword>
<dbReference type="GeneID" id="36528414"/>
<dbReference type="EMBL" id="MSZS01000003">
    <property type="protein sequence ID" value="PKX95172.1"/>
    <property type="molecule type" value="Genomic_DNA"/>
</dbReference>
<feature type="region of interest" description="Disordered" evidence="2">
    <location>
        <begin position="290"/>
        <end position="329"/>
    </location>
</feature>